<dbReference type="GO" id="GO:0042254">
    <property type="term" value="P:ribosome biogenesis"/>
    <property type="evidence" value="ECO:0007669"/>
    <property type="project" value="UniProtKB-KW"/>
</dbReference>
<organism evidence="10">
    <name type="scientific">Kosmotoga arenicorallina</name>
    <dbReference type="NCBI Taxonomy" id="688066"/>
    <lineage>
        <taxon>Bacteria</taxon>
        <taxon>Thermotogati</taxon>
        <taxon>Thermotogota</taxon>
        <taxon>Thermotogae</taxon>
        <taxon>Kosmotogales</taxon>
        <taxon>Kosmotogaceae</taxon>
        <taxon>Kosmotoga</taxon>
    </lineage>
</organism>
<evidence type="ECO:0000256" key="5">
    <source>
        <dbReference type="ARBA" id="ARBA00022741"/>
    </source>
</evidence>
<dbReference type="AlphaFoldDB" id="A0A7C5I0U5"/>
<dbReference type="EMBL" id="DRTH01000086">
    <property type="protein sequence ID" value="HHF08430.1"/>
    <property type="molecule type" value="Genomic_DNA"/>
</dbReference>
<dbReference type="InterPro" id="IPR006073">
    <property type="entry name" value="GTP-bd"/>
</dbReference>
<dbReference type="NCBIfam" id="TIGR03594">
    <property type="entry name" value="GTPase_EngA"/>
    <property type="match status" value="1"/>
</dbReference>
<dbReference type="InterPro" id="IPR016484">
    <property type="entry name" value="GTPase_Der"/>
</dbReference>
<evidence type="ECO:0000256" key="1">
    <source>
        <dbReference type="ARBA" id="ARBA00008279"/>
    </source>
</evidence>
<dbReference type="PRINTS" id="PR00326">
    <property type="entry name" value="GTP1OBG"/>
</dbReference>
<evidence type="ECO:0000256" key="4">
    <source>
        <dbReference type="ARBA" id="ARBA00022737"/>
    </source>
</evidence>
<keyword evidence="6" id="KW-0342">GTP-binding</keyword>
<evidence type="ECO:0000256" key="7">
    <source>
        <dbReference type="ARBA" id="ARBA00032345"/>
    </source>
</evidence>
<dbReference type="Proteomes" id="UP000886129">
    <property type="component" value="Unassembled WGS sequence"/>
</dbReference>
<dbReference type="PANTHER" id="PTHR43834">
    <property type="entry name" value="GTPASE DER"/>
    <property type="match status" value="1"/>
</dbReference>
<evidence type="ECO:0000313" key="10">
    <source>
        <dbReference type="EMBL" id="HHF08430.1"/>
    </source>
</evidence>
<evidence type="ECO:0000259" key="9">
    <source>
        <dbReference type="PROSITE" id="PS51712"/>
    </source>
</evidence>
<dbReference type="GO" id="GO:0005525">
    <property type="term" value="F:GTP binding"/>
    <property type="evidence" value="ECO:0007669"/>
    <property type="project" value="UniProtKB-KW"/>
</dbReference>
<sequence>FETDVKPDLYSLGFGEPIPISADHGLNIDILLEAVILALQAHGHYIDYVPEAEEASIRVAIVGKPNAGKSSLFNAIVGSQRSLVTELPGTTRDIVDETLLIDDIPITFVDTAGIRKKSKVSVKNVEYYSVMRAIDAIERSDIIVLVVDATQGISNQDQKIAGLAEKNGKGLITVFNKADLINDKKASSLLKAFELELYFVNYSPVTFTSAITGRGIDELIDKIFLVSEKIDYHIPTGLLNNLIGRFVSSTPPVGTKVKKAKIYYATQINTRPPLIMLNVNDPRLFTHSYLRGLKRAIRENIDPLEGTPIFIKLRRKK</sequence>
<evidence type="ECO:0000256" key="8">
    <source>
        <dbReference type="PROSITE-ProRule" id="PRU01049"/>
    </source>
</evidence>
<evidence type="ECO:0000256" key="2">
    <source>
        <dbReference type="ARBA" id="ARBA00020953"/>
    </source>
</evidence>
<accession>A0A7C5I0U5</accession>
<dbReference type="InterPro" id="IPR027417">
    <property type="entry name" value="P-loop_NTPase"/>
</dbReference>
<feature type="non-terminal residue" evidence="10">
    <location>
        <position position="1"/>
    </location>
</feature>
<comment type="caution">
    <text evidence="10">The sequence shown here is derived from an EMBL/GenBank/DDBJ whole genome shotgun (WGS) entry which is preliminary data.</text>
</comment>
<evidence type="ECO:0000256" key="3">
    <source>
        <dbReference type="ARBA" id="ARBA00022517"/>
    </source>
</evidence>
<dbReference type="GO" id="GO:0043022">
    <property type="term" value="F:ribosome binding"/>
    <property type="evidence" value="ECO:0007669"/>
    <property type="project" value="TreeGrafter"/>
</dbReference>
<reference evidence="10" key="1">
    <citation type="journal article" date="2020" name="mSystems">
        <title>Genome- and Community-Level Interaction Insights into Carbon Utilization and Element Cycling Functions of Hydrothermarchaeota in Hydrothermal Sediment.</title>
        <authorList>
            <person name="Zhou Z."/>
            <person name="Liu Y."/>
            <person name="Xu W."/>
            <person name="Pan J."/>
            <person name="Luo Z.H."/>
            <person name="Li M."/>
        </authorList>
    </citation>
    <scope>NUCLEOTIDE SEQUENCE [LARGE SCALE GENOMIC DNA]</scope>
    <source>
        <strain evidence="10">HyVt-80</strain>
    </source>
</reference>
<keyword evidence="4" id="KW-0677">Repeat</keyword>
<dbReference type="Pfam" id="PF14714">
    <property type="entry name" value="KH_dom-like"/>
    <property type="match status" value="1"/>
</dbReference>
<keyword evidence="5" id="KW-0547">Nucleotide-binding</keyword>
<dbReference type="FunFam" id="3.40.50.300:FF:000040">
    <property type="entry name" value="GTPase Der"/>
    <property type="match status" value="1"/>
</dbReference>
<gene>
    <name evidence="10" type="ORF">ENL26_01495</name>
</gene>
<evidence type="ECO:0000256" key="6">
    <source>
        <dbReference type="ARBA" id="ARBA00023134"/>
    </source>
</evidence>
<keyword evidence="3" id="KW-0690">Ribosome biogenesis</keyword>
<dbReference type="Gene3D" id="3.40.50.300">
    <property type="entry name" value="P-loop containing nucleotide triphosphate hydrolases"/>
    <property type="match status" value="1"/>
</dbReference>
<dbReference type="InterPro" id="IPR015946">
    <property type="entry name" value="KH_dom-like_a/b"/>
</dbReference>
<dbReference type="CDD" id="cd01895">
    <property type="entry name" value="EngA2"/>
    <property type="match status" value="1"/>
</dbReference>
<dbReference type="Gene3D" id="3.30.300.20">
    <property type="match status" value="1"/>
</dbReference>
<comment type="similarity">
    <text evidence="1 8">Belongs to the TRAFAC class TrmE-Era-EngA-EngB-Septin-like GTPase superfamily. EngA (Der) GTPase family.</text>
</comment>
<dbReference type="InterPro" id="IPR005225">
    <property type="entry name" value="Small_GTP-bd"/>
</dbReference>
<dbReference type="Pfam" id="PF01926">
    <property type="entry name" value="MMR_HSR1"/>
    <property type="match status" value="1"/>
</dbReference>
<dbReference type="PANTHER" id="PTHR43834:SF6">
    <property type="entry name" value="GTPASE DER"/>
    <property type="match status" value="1"/>
</dbReference>
<name>A0A7C5I0U5_9BACT</name>
<dbReference type="PROSITE" id="PS51712">
    <property type="entry name" value="G_ENGA"/>
    <property type="match status" value="1"/>
</dbReference>
<dbReference type="NCBIfam" id="TIGR00231">
    <property type="entry name" value="small_GTP"/>
    <property type="match status" value="1"/>
</dbReference>
<protein>
    <recommendedName>
        <fullName evidence="2">GTPase Der</fullName>
    </recommendedName>
    <alternativeName>
        <fullName evidence="7">GTP-binding protein EngA</fullName>
    </alternativeName>
</protein>
<feature type="domain" description="EngA-type G" evidence="9">
    <location>
        <begin position="57"/>
        <end position="231"/>
    </location>
</feature>
<proteinExistence type="inferred from homology"/>
<dbReference type="InterPro" id="IPR031166">
    <property type="entry name" value="G_ENGA"/>
</dbReference>
<dbReference type="InterPro" id="IPR032859">
    <property type="entry name" value="KH_dom-like"/>
</dbReference>
<dbReference type="SUPFAM" id="SSF52540">
    <property type="entry name" value="P-loop containing nucleoside triphosphate hydrolases"/>
    <property type="match status" value="1"/>
</dbReference>